<dbReference type="EMBL" id="GGMR01005410">
    <property type="protein sequence ID" value="MBY18029.1"/>
    <property type="molecule type" value="Transcribed_RNA"/>
</dbReference>
<evidence type="ECO:0000256" key="7">
    <source>
        <dbReference type="SAM" id="Coils"/>
    </source>
</evidence>
<evidence type="ECO:0000256" key="2">
    <source>
        <dbReference type="ARBA" id="ARBA00008340"/>
    </source>
</evidence>
<proteinExistence type="inferred from homology"/>
<reference evidence="9" key="1">
    <citation type="submission" date="2018-04" db="EMBL/GenBank/DDBJ databases">
        <title>Transcriptome of Schizaphis graminum biotype I.</title>
        <authorList>
            <person name="Scully E.D."/>
            <person name="Geib S.M."/>
            <person name="Palmer N.A."/>
            <person name="Koch K."/>
            <person name="Bradshaw J."/>
            <person name="Heng-Moss T."/>
            <person name="Sarath G."/>
        </authorList>
    </citation>
    <scope>NUCLEOTIDE SEQUENCE</scope>
</reference>
<comment type="subcellular location">
    <subcellularLocation>
        <location evidence="1">Cell projection</location>
        <location evidence="1">Cilium</location>
    </subcellularLocation>
</comment>
<dbReference type="GO" id="GO:0005929">
    <property type="term" value="C:cilium"/>
    <property type="evidence" value="ECO:0007669"/>
    <property type="project" value="UniProtKB-SubCell"/>
</dbReference>
<dbReference type="PANTHER" id="PTHR21547:SF0">
    <property type="entry name" value="CLUSTERIN-ASSOCIATED PROTEIN 1"/>
    <property type="match status" value="1"/>
</dbReference>
<evidence type="ECO:0000256" key="4">
    <source>
        <dbReference type="ARBA" id="ARBA00023054"/>
    </source>
</evidence>
<dbReference type="GO" id="GO:0060271">
    <property type="term" value="P:cilium assembly"/>
    <property type="evidence" value="ECO:0007669"/>
    <property type="project" value="TreeGrafter"/>
</dbReference>
<dbReference type="PANTHER" id="PTHR21547">
    <property type="entry name" value="CLUSTERIN ASSOCIATED PROTEIN 1"/>
    <property type="match status" value="1"/>
</dbReference>
<sequence length="389" mass="45259">MSYRDLFKFTEVMRSLGYHQQISMDSFHSPNFKLVSEILFWLALRFEPDTNLPQEIETSEQRVYFIRSIVEFFVLKTNIKLNVKKLYQADRNAVGELLKITDLLNDALNRKQIYEDEGFTKLETNLTYKANELKTTRELASKITLKGAELFRSLEEESELRPIRDSRVNAALDINEVEQSLKTLIQKTKKETEHTRDLIKNISATEANLDAKITKRREDLERNSKRLQTLKQVRPAFLEEFEDLESELRNLYQEYITRQRCISYLEHQQEQVAQAELIHIQEQQELAKKIIENNKQDDDLKLLEEVNNEPYNNQFLENTPDISIKGRVSSAATSRNRGMFGRLSDSETDSDLMLDDEEDSNIMASDGELSTSRAEKLGSIHSDSVDSND</sequence>
<dbReference type="GO" id="GO:0005815">
    <property type="term" value="C:microtubule organizing center"/>
    <property type="evidence" value="ECO:0007669"/>
    <property type="project" value="TreeGrafter"/>
</dbReference>
<evidence type="ECO:0000256" key="6">
    <source>
        <dbReference type="ARBA" id="ARBA00023273"/>
    </source>
</evidence>
<organism evidence="9">
    <name type="scientific">Schizaphis graminum</name>
    <name type="common">Green bug aphid</name>
    <dbReference type="NCBI Taxonomy" id="13262"/>
    <lineage>
        <taxon>Eukaryota</taxon>
        <taxon>Metazoa</taxon>
        <taxon>Ecdysozoa</taxon>
        <taxon>Arthropoda</taxon>
        <taxon>Hexapoda</taxon>
        <taxon>Insecta</taxon>
        <taxon>Pterygota</taxon>
        <taxon>Neoptera</taxon>
        <taxon>Paraneoptera</taxon>
        <taxon>Hemiptera</taxon>
        <taxon>Sternorrhyncha</taxon>
        <taxon>Aphidomorpha</taxon>
        <taxon>Aphidoidea</taxon>
        <taxon>Aphididae</taxon>
        <taxon>Aphidini</taxon>
        <taxon>Schizaphis</taxon>
    </lineage>
</organism>
<protein>
    <submittedName>
        <fullName evidence="9">Clusterin-associated protein 1</fullName>
    </submittedName>
</protein>
<keyword evidence="3" id="KW-0970">Cilium biogenesis/degradation</keyword>
<gene>
    <name evidence="9" type="primary">Cluap1</name>
    <name evidence="9" type="ORF">g.31077</name>
</gene>
<evidence type="ECO:0000313" key="9">
    <source>
        <dbReference type="EMBL" id="MBY18029.1"/>
    </source>
</evidence>
<keyword evidence="6" id="KW-0966">Cell projection</keyword>
<accession>A0A2S2NLG7</accession>
<feature type="coiled-coil region" evidence="7">
    <location>
        <begin position="234"/>
        <end position="285"/>
    </location>
</feature>
<dbReference type="GO" id="GO:0030992">
    <property type="term" value="C:intraciliary transport particle B"/>
    <property type="evidence" value="ECO:0007669"/>
    <property type="project" value="TreeGrafter"/>
</dbReference>
<comment type="similarity">
    <text evidence="2">Belongs to the CLUAP1 family.</text>
</comment>
<dbReference type="AlphaFoldDB" id="A0A2S2NLG7"/>
<evidence type="ECO:0000256" key="3">
    <source>
        <dbReference type="ARBA" id="ARBA00022794"/>
    </source>
</evidence>
<feature type="compositionally biased region" description="Acidic residues" evidence="8">
    <location>
        <begin position="346"/>
        <end position="360"/>
    </location>
</feature>
<evidence type="ECO:0000256" key="1">
    <source>
        <dbReference type="ARBA" id="ARBA00004138"/>
    </source>
</evidence>
<dbReference type="Pfam" id="PF10234">
    <property type="entry name" value="Cluap1"/>
    <property type="match status" value="1"/>
</dbReference>
<feature type="region of interest" description="Disordered" evidence="8">
    <location>
        <begin position="338"/>
        <end position="389"/>
    </location>
</feature>
<keyword evidence="5" id="KW-0969">Cilium</keyword>
<evidence type="ECO:0000256" key="5">
    <source>
        <dbReference type="ARBA" id="ARBA00023069"/>
    </source>
</evidence>
<evidence type="ECO:0000256" key="8">
    <source>
        <dbReference type="SAM" id="MobiDB-lite"/>
    </source>
</evidence>
<name>A0A2S2NLG7_SCHGA</name>
<keyword evidence="4 7" id="KW-0175">Coiled coil</keyword>
<dbReference type="InterPro" id="IPR019366">
    <property type="entry name" value="Clusterin-associated_protein-1"/>
</dbReference>